<keyword evidence="2" id="KW-0812">Transmembrane</keyword>
<dbReference type="NCBIfam" id="TIGR00350">
    <property type="entry name" value="lytR_cpsA_psr"/>
    <property type="match status" value="1"/>
</dbReference>
<dbReference type="EMBL" id="MHCN01000015">
    <property type="protein sequence ID" value="OGY21288.1"/>
    <property type="molecule type" value="Genomic_DNA"/>
</dbReference>
<organism evidence="4 5">
    <name type="scientific">Candidatus Woykebacteria bacterium GWA1_44_8</name>
    <dbReference type="NCBI Taxonomy" id="1802591"/>
    <lineage>
        <taxon>Bacteria</taxon>
        <taxon>Candidatus Woykeibacteriota</taxon>
    </lineage>
</organism>
<dbReference type="PANTHER" id="PTHR33392:SF6">
    <property type="entry name" value="POLYISOPRENYL-TEICHOIC ACID--PEPTIDOGLYCAN TEICHOIC ACID TRANSFERASE TAGU"/>
    <property type="match status" value="1"/>
</dbReference>
<dbReference type="InterPro" id="IPR004474">
    <property type="entry name" value="LytR_CpsA_psr"/>
</dbReference>
<evidence type="ECO:0000256" key="2">
    <source>
        <dbReference type="SAM" id="Phobius"/>
    </source>
</evidence>
<evidence type="ECO:0000313" key="4">
    <source>
        <dbReference type="EMBL" id="OGY21288.1"/>
    </source>
</evidence>
<comment type="caution">
    <text evidence="4">The sequence shown here is derived from an EMBL/GenBank/DDBJ whole genome shotgun (WGS) entry which is preliminary data.</text>
</comment>
<keyword evidence="2" id="KW-0472">Membrane</keyword>
<comment type="similarity">
    <text evidence="1">Belongs to the LytR/CpsA/Psr (LCP) family.</text>
</comment>
<evidence type="ECO:0000256" key="1">
    <source>
        <dbReference type="ARBA" id="ARBA00006068"/>
    </source>
</evidence>
<sequence length="385" mass="42459">MRHIDLGVLPPSSLEKQRKKKKIAFFLAGLLLVAALGYIGYAFYWPISSLIGEIFKNPGAVLSFFREPSGELRSRGGKTKILILGIDKRANVPYSFVGPAGREEHNGFLSDTIIVLSVDLNSKQTSLISVPRDTWVSMPGWEGLFPSQGKINSAYSLGNTYGYPGGGLKLAERVVSDHLGVPIHYGVRVDFEGFKKTIDTLDGIDIVVDKTFDDYQYPVEGKENASCPNGTFSCRFEHLHFDAGNTHMDGTMALKYVRSRTGTGGEGSDFARSRRQQKIIQAAAKKALSVGTFLDPFKVNSLFRNFGQAVETDFDLKSSPKAVKLAKEINIDGLRTFVLDPSSGLMHSPSANFYGGAYVIVPRVSWDEVRLKIKNFLSQQEAEKK</sequence>
<protein>
    <recommendedName>
        <fullName evidence="3">Cell envelope-related transcriptional attenuator domain-containing protein</fullName>
    </recommendedName>
</protein>
<reference evidence="4 5" key="1">
    <citation type="journal article" date="2016" name="Nat. Commun.">
        <title>Thousands of microbial genomes shed light on interconnected biogeochemical processes in an aquifer system.</title>
        <authorList>
            <person name="Anantharaman K."/>
            <person name="Brown C.T."/>
            <person name="Hug L.A."/>
            <person name="Sharon I."/>
            <person name="Castelle C.J."/>
            <person name="Probst A.J."/>
            <person name="Thomas B.C."/>
            <person name="Singh A."/>
            <person name="Wilkins M.J."/>
            <person name="Karaoz U."/>
            <person name="Brodie E.L."/>
            <person name="Williams K.H."/>
            <person name="Hubbard S.S."/>
            <person name="Banfield J.F."/>
        </authorList>
    </citation>
    <scope>NUCLEOTIDE SEQUENCE [LARGE SCALE GENOMIC DNA]</scope>
</reference>
<dbReference type="Gene3D" id="3.40.630.190">
    <property type="entry name" value="LCP protein"/>
    <property type="match status" value="1"/>
</dbReference>
<feature type="transmembrane region" description="Helical" evidence="2">
    <location>
        <begin position="23"/>
        <end position="45"/>
    </location>
</feature>
<dbReference type="STRING" id="1802591.A2113_00140"/>
<gene>
    <name evidence="4" type="ORF">A2113_00140</name>
</gene>
<feature type="domain" description="Cell envelope-related transcriptional attenuator" evidence="3">
    <location>
        <begin position="110"/>
        <end position="287"/>
    </location>
</feature>
<dbReference type="Pfam" id="PF03816">
    <property type="entry name" value="LytR_cpsA_psr"/>
    <property type="match status" value="1"/>
</dbReference>
<evidence type="ECO:0000259" key="3">
    <source>
        <dbReference type="Pfam" id="PF03816"/>
    </source>
</evidence>
<evidence type="ECO:0000313" key="5">
    <source>
        <dbReference type="Proteomes" id="UP000176299"/>
    </source>
</evidence>
<dbReference type="InterPro" id="IPR050922">
    <property type="entry name" value="LytR/CpsA/Psr_CW_biosynth"/>
</dbReference>
<name>A0A1G1W0T1_9BACT</name>
<keyword evidence="2" id="KW-1133">Transmembrane helix</keyword>
<dbReference type="AlphaFoldDB" id="A0A1G1W0T1"/>
<dbReference type="PANTHER" id="PTHR33392">
    <property type="entry name" value="POLYISOPRENYL-TEICHOIC ACID--PEPTIDOGLYCAN TEICHOIC ACID TRANSFERASE TAGU"/>
    <property type="match status" value="1"/>
</dbReference>
<accession>A0A1G1W0T1</accession>
<proteinExistence type="inferred from homology"/>
<dbReference type="Proteomes" id="UP000176299">
    <property type="component" value="Unassembled WGS sequence"/>
</dbReference>